<dbReference type="GO" id="GO:0006084">
    <property type="term" value="P:acetyl-CoA metabolic process"/>
    <property type="evidence" value="ECO:0007669"/>
    <property type="project" value="InterPro"/>
</dbReference>
<dbReference type="EMBL" id="CP144522">
    <property type="protein sequence ID" value="WWC69078.1"/>
    <property type="molecule type" value="Genomic_DNA"/>
</dbReference>
<dbReference type="EC" id="2.3.3.10" evidence="5"/>
<dbReference type="RefSeq" id="XP_019013906.1">
    <property type="nucleotide sequence ID" value="XM_019153745.1"/>
</dbReference>
<organism evidence="8">
    <name type="scientific">Kwoniella pini CBS 10737</name>
    <dbReference type="NCBI Taxonomy" id="1296096"/>
    <lineage>
        <taxon>Eukaryota</taxon>
        <taxon>Fungi</taxon>
        <taxon>Dikarya</taxon>
        <taxon>Basidiomycota</taxon>
        <taxon>Agaricomycotina</taxon>
        <taxon>Tremellomycetes</taxon>
        <taxon>Tremellales</taxon>
        <taxon>Cryptococcaceae</taxon>
        <taxon>Kwoniella</taxon>
    </lineage>
</organism>
<dbReference type="SUPFAM" id="SSF53901">
    <property type="entry name" value="Thiolase-like"/>
    <property type="match status" value="2"/>
</dbReference>
<proteinExistence type="inferred from homology"/>
<dbReference type="GO" id="GO:0010142">
    <property type="term" value="P:farnesyl diphosphate biosynthetic process, mevalonate pathway"/>
    <property type="evidence" value="ECO:0007669"/>
    <property type="project" value="InterPro"/>
</dbReference>
<dbReference type="InterPro" id="IPR013528">
    <property type="entry name" value="HMG_CoA_synth_N"/>
</dbReference>
<evidence type="ECO:0000259" key="6">
    <source>
        <dbReference type="Pfam" id="PF01154"/>
    </source>
</evidence>
<dbReference type="Pfam" id="PF08540">
    <property type="entry name" value="HMG_CoA_synt_C"/>
    <property type="match status" value="2"/>
</dbReference>
<evidence type="ECO:0000313" key="10">
    <source>
        <dbReference type="Proteomes" id="UP000094020"/>
    </source>
</evidence>
<dbReference type="AlphaFoldDB" id="A0A1B9IBA4"/>
<dbReference type="Pfam" id="PF01154">
    <property type="entry name" value="HMG_CoA_synt_N"/>
    <property type="match status" value="1"/>
</dbReference>
<dbReference type="GO" id="GO:0004421">
    <property type="term" value="F:hydroxymethylglutaryl-CoA synthase activity"/>
    <property type="evidence" value="ECO:0007669"/>
    <property type="project" value="UniProtKB-EC"/>
</dbReference>
<dbReference type="GeneID" id="30170349"/>
<feature type="binding site" evidence="4">
    <location>
        <position position="306"/>
    </location>
    <ligand>
        <name>CoA</name>
        <dbReference type="ChEBI" id="CHEBI:57287"/>
    </ligand>
</feature>
<keyword evidence="10" id="KW-1185">Reference proteome</keyword>
<feature type="domain" description="Hydroxymethylglutaryl-coenzyme A synthase N-terminal" evidence="6">
    <location>
        <begin position="9"/>
        <end position="182"/>
    </location>
</feature>
<evidence type="ECO:0000313" key="8">
    <source>
        <dbReference type="EMBL" id="OCF52687.1"/>
    </source>
</evidence>
<dbReference type="NCBIfam" id="TIGR01833">
    <property type="entry name" value="HMG-CoA-S_euk"/>
    <property type="match status" value="1"/>
</dbReference>
<evidence type="ECO:0000259" key="7">
    <source>
        <dbReference type="Pfam" id="PF08540"/>
    </source>
</evidence>
<evidence type="ECO:0000256" key="5">
    <source>
        <dbReference type="RuleBase" id="RU364071"/>
    </source>
</evidence>
<evidence type="ECO:0000256" key="2">
    <source>
        <dbReference type="ARBA" id="ARBA00022679"/>
    </source>
</evidence>
<evidence type="ECO:0000313" key="9">
    <source>
        <dbReference type="EMBL" id="WWC69078.1"/>
    </source>
</evidence>
<dbReference type="InterPro" id="IPR013746">
    <property type="entry name" value="HMG_CoA_synt_C_dom"/>
</dbReference>
<name>A0A1B9IBA4_9TREE</name>
<dbReference type="InterPro" id="IPR010122">
    <property type="entry name" value="HMG_CoA_synthase_euk"/>
</dbReference>
<reference evidence="8" key="1">
    <citation type="submission" date="2013-07" db="EMBL/GenBank/DDBJ databases">
        <title>The Genome Sequence of Cryptococcus pinus CBS10737.</title>
        <authorList>
            <consortium name="The Broad Institute Genome Sequencing Platform"/>
            <person name="Cuomo C."/>
            <person name="Litvintseva A."/>
            <person name="Chen Y."/>
            <person name="Heitman J."/>
            <person name="Sun S."/>
            <person name="Springer D."/>
            <person name="Dromer F."/>
            <person name="Young S.K."/>
            <person name="Zeng Q."/>
            <person name="Gargeya S."/>
            <person name="Fitzgerald M."/>
            <person name="Abouelleil A."/>
            <person name="Alvarado L."/>
            <person name="Berlin A.M."/>
            <person name="Chapman S.B."/>
            <person name="Dewar J."/>
            <person name="Goldberg J."/>
            <person name="Griggs A."/>
            <person name="Gujja S."/>
            <person name="Hansen M."/>
            <person name="Howarth C."/>
            <person name="Imamovic A."/>
            <person name="Larimer J."/>
            <person name="McCowan C."/>
            <person name="Murphy C."/>
            <person name="Pearson M."/>
            <person name="Priest M."/>
            <person name="Roberts A."/>
            <person name="Saif S."/>
            <person name="Shea T."/>
            <person name="Sykes S."/>
            <person name="Wortman J."/>
            <person name="Nusbaum C."/>
            <person name="Birren B."/>
        </authorList>
    </citation>
    <scope>NUCLEOTIDE SEQUENCE [LARGE SCALE GENOMIC DNA]</scope>
    <source>
        <strain evidence="8">CBS 10737</strain>
    </source>
</reference>
<evidence type="ECO:0000256" key="3">
    <source>
        <dbReference type="PIRSR" id="PIRSR610122-1"/>
    </source>
</evidence>
<protein>
    <recommendedName>
        <fullName evidence="5">Hydroxymethylglutaryl-CoA synthase</fullName>
        <shortName evidence="5">HMG-CoA synthase</shortName>
        <ecNumber evidence="5">2.3.3.10</ecNumber>
    </recommendedName>
    <alternativeName>
        <fullName evidence="5">3-hydroxy-3-methylglutaryl coenzyme A synthase</fullName>
    </alternativeName>
</protein>
<comment type="similarity">
    <text evidence="1 5">Belongs to the thiolase-like superfamily. HMG-CoA synthase family.</text>
</comment>
<sequence>MSNFDIPARPTNVGILGLEMYFPKRCISEDALEDFDGVSKGKYTIGLGQKFMAFTDDKEDINSVALTVVSSLLQKYNIDPTSIGRLDVGTETLIDKSKATKTILMNLFAPSGNTDIEGIDSKNACYGSTAALFNTINWIQSESWDGRNAIVMCGDIAIYKEGGARPVGGMGACAMLIGPDAPLVVEPVHGTHIANTWDFYKPDLSAEYPTVDGPWTIAAYLGALDASYSTYIEKAKKSRARAAKKLSLASVSAAVSDLAGAAKDFVNGINGDATNGNGVNGHAEATDEDEGISQFDYVCLHSPYGKLVQKGHARMFYNDYIRNPSSPKFANVPETISIEKTKTYTDKVVEKTFVGVAAEHYKSAVVPGSDCVARCGNMYTASLYGALASVLASAPEGLETGKRIGMYAFGSGCAASFYAIRVVGSTKEIADKLQLKERLASMDVRPCEEYVTALKLREENHNAVKYSPQGSIDNIWPGAYYLEGVDELYRRTYAVKPVA</sequence>
<dbReference type="PANTHER" id="PTHR43323">
    <property type="entry name" value="3-HYDROXY-3-METHYLGLUTARYL COENZYME A SYNTHASE"/>
    <property type="match status" value="1"/>
</dbReference>
<feature type="active site" description="Proton donor/acceptor" evidence="3">
    <location>
        <position position="301"/>
    </location>
</feature>
<dbReference type="InterPro" id="IPR016039">
    <property type="entry name" value="Thiolase-like"/>
</dbReference>
<feature type="domain" description="Hydroxymethylglutaryl-coenzyme A synthase C-terminal" evidence="7">
    <location>
        <begin position="280"/>
        <end position="496"/>
    </location>
</feature>
<dbReference type="CDD" id="cd00827">
    <property type="entry name" value="init_cond_enzymes"/>
    <property type="match status" value="1"/>
</dbReference>
<dbReference type="Proteomes" id="UP000094020">
    <property type="component" value="Chromosome 4"/>
</dbReference>
<dbReference type="STRING" id="1296096.A0A1B9IBA4"/>
<dbReference type="GO" id="GO:0006696">
    <property type="term" value="P:ergosterol biosynthetic process"/>
    <property type="evidence" value="ECO:0007669"/>
    <property type="project" value="TreeGrafter"/>
</dbReference>
<gene>
    <name evidence="8" type="ORF">I206_01980</name>
    <name evidence="9" type="ORF">I206_103014</name>
</gene>
<reference evidence="8" key="3">
    <citation type="submission" date="2016-07" db="EMBL/GenBank/DDBJ databases">
        <title>Evolution of pathogenesis and genome organization in the Tremellales.</title>
        <authorList>
            <person name="Cuomo C."/>
            <person name="Litvintseva A."/>
            <person name="Heitman J."/>
            <person name="Chen Y."/>
            <person name="Sun S."/>
            <person name="Springer D."/>
            <person name="Dromer F."/>
            <person name="Young S."/>
            <person name="Zeng Q."/>
            <person name="Chapman S."/>
            <person name="Gujja S."/>
            <person name="Saif S."/>
            <person name="Birren B."/>
        </authorList>
    </citation>
    <scope>NUCLEOTIDE SEQUENCE</scope>
    <source>
        <strain evidence="8">CBS 10737</strain>
    </source>
</reference>
<dbReference type="KEGG" id="kpin:30170349"/>
<dbReference type="EMBL" id="KI894008">
    <property type="protein sequence ID" value="OCF52687.1"/>
    <property type="molecule type" value="Genomic_DNA"/>
</dbReference>
<feature type="binding site" evidence="4">
    <location>
        <position position="310"/>
    </location>
    <ligand>
        <name>CoA</name>
        <dbReference type="ChEBI" id="CHEBI:57287"/>
    </ligand>
</feature>
<feature type="domain" description="Hydroxymethylglutaryl-coenzyme A synthase C-terminal" evidence="7">
    <location>
        <begin position="187"/>
        <end position="250"/>
    </location>
</feature>
<feature type="active site" description="Acyl-thioester intermediate" evidence="3">
    <location>
        <position position="125"/>
    </location>
</feature>
<dbReference type="OrthoDB" id="1269963at2759"/>
<comment type="catalytic activity">
    <reaction evidence="5">
        <text>acetoacetyl-CoA + acetyl-CoA + H2O = (3S)-3-hydroxy-3-methylglutaryl-CoA + CoA + H(+)</text>
        <dbReference type="Rhea" id="RHEA:10188"/>
        <dbReference type="ChEBI" id="CHEBI:15377"/>
        <dbReference type="ChEBI" id="CHEBI:15378"/>
        <dbReference type="ChEBI" id="CHEBI:43074"/>
        <dbReference type="ChEBI" id="CHEBI:57286"/>
        <dbReference type="ChEBI" id="CHEBI:57287"/>
        <dbReference type="ChEBI" id="CHEBI:57288"/>
        <dbReference type="EC" id="2.3.3.10"/>
    </reaction>
</comment>
<reference evidence="9" key="4">
    <citation type="submission" date="2024-02" db="EMBL/GenBank/DDBJ databases">
        <title>Comparative genomics of Cryptococcus and Kwoniella reveals pathogenesis evolution and contrasting modes of karyotype evolution via chromosome fusion or intercentromeric recombination.</title>
        <authorList>
            <person name="Coelho M.A."/>
            <person name="David-Palma M."/>
            <person name="Shea T."/>
            <person name="Bowers K."/>
            <person name="McGinley-Smith S."/>
            <person name="Mohammad A.W."/>
            <person name="Gnirke A."/>
            <person name="Yurkov A.M."/>
            <person name="Nowrousian M."/>
            <person name="Sun S."/>
            <person name="Cuomo C.A."/>
            <person name="Heitman J."/>
        </authorList>
    </citation>
    <scope>NUCLEOTIDE SEQUENCE</scope>
    <source>
        <strain evidence="9">CBS 10737</strain>
    </source>
</reference>
<accession>A0A1B9IBA4</accession>
<reference evidence="9" key="2">
    <citation type="submission" date="2013-07" db="EMBL/GenBank/DDBJ databases">
        <authorList>
            <consortium name="The Broad Institute Genome Sequencing Platform"/>
            <person name="Cuomo C."/>
            <person name="Litvintseva A."/>
            <person name="Chen Y."/>
            <person name="Heitman J."/>
            <person name="Sun S."/>
            <person name="Springer D."/>
            <person name="Dromer F."/>
            <person name="Young S.K."/>
            <person name="Zeng Q."/>
            <person name="Gargeya S."/>
            <person name="Fitzgerald M."/>
            <person name="Abouelleil A."/>
            <person name="Alvarado L."/>
            <person name="Berlin A.M."/>
            <person name="Chapman S.B."/>
            <person name="Dewar J."/>
            <person name="Goldberg J."/>
            <person name="Griggs A."/>
            <person name="Gujja S."/>
            <person name="Hansen M."/>
            <person name="Howarth C."/>
            <person name="Imamovic A."/>
            <person name="Larimer J."/>
            <person name="McCowan C."/>
            <person name="Murphy C."/>
            <person name="Pearson M."/>
            <person name="Priest M."/>
            <person name="Roberts A."/>
            <person name="Saif S."/>
            <person name="Shea T."/>
            <person name="Sykes S."/>
            <person name="Wortman J."/>
            <person name="Nusbaum C."/>
            <person name="Birren B."/>
        </authorList>
    </citation>
    <scope>NUCLEOTIDE SEQUENCE</scope>
    <source>
        <strain evidence="9">CBS 10737</strain>
    </source>
</reference>
<dbReference type="PANTHER" id="PTHR43323:SF2">
    <property type="entry name" value="HYDROXYMETHYLGLUTARYL-COA SYNTHASE"/>
    <property type="match status" value="1"/>
</dbReference>
<evidence type="ECO:0000256" key="4">
    <source>
        <dbReference type="PIRSR" id="PIRSR610122-2"/>
    </source>
</evidence>
<feature type="active site" description="Proton donor/acceptor" evidence="3">
    <location>
        <position position="91"/>
    </location>
</feature>
<comment type="function">
    <text evidence="5">Catalyzes the condensation of acetyl-CoA with acetoacetyl-CoA to form HMG-CoA.</text>
</comment>
<evidence type="ECO:0000256" key="1">
    <source>
        <dbReference type="ARBA" id="ARBA00007061"/>
    </source>
</evidence>
<dbReference type="Gene3D" id="3.40.47.10">
    <property type="match status" value="1"/>
</dbReference>
<keyword evidence="2 5" id="KW-0808">Transferase</keyword>